<dbReference type="AlphaFoldDB" id="A0A5B7K7G5"/>
<name>A0A5B7K7G5_PORTR</name>
<comment type="caution">
    <text evidence="1">The sequence shown here is derived from an EMBL/GenBank/DDBJ whole genome shotgun (WGS) entry which is preliminary data.</text>
</comment>
<reference evidence="1 2" key="1">
    <citation type="submission" date="2019-05" db="EMBL/GenBank/DDBJ databases">
        <title>Another draft genome of Portunus trituberculatus and its Hox gene families provides insights of decapod evolution.</title>
        <authorList>
            <person name="Jeong J.-H."/>
            <person name="Song I."/>
            <person name="Kim S."/>
            <person name="Choi T."/>
            <person name="Kim D."/>
            <person name="Ryu S."/>
            <person name="Kim W."/>
        </authorList>
    </citation>
    <scope>NUCLEOTIDE SEQUENCE [LARGE SCALE GENOMIC DNA]</scope>
    <source>
        <tissue evidence="1">Muscle</tissue>
    </source>
</reference>
<dbReference type="Proteomes" id="UP000324222">
    <property type="component" value="Unassembled WGS sequence"/>
</dbReference>
<sequence length="80" mass="9637">MLTNIWMAFQYLDKDEYDTFKVGICSSDVVAELKKNIRRLEQIQRIATKMVPELKDLTYEERLKEMDCLPYKIEEKEETQ</sequence>
<evidence type="ECO:0000313" key="2">
    <source>
        <dbReference type="Proteomes" id="UP000324222"/>
    </source>
</evidence>
<dbReference type="EMBL" id="VSRR010131922">
    <property type="protein sequence ID" value="MPD02544.1"/>
    <property type="molecule type" value="Genomic_DNA"/>
</dbReference>
<organism evidence="1 2">
    <name type="scientific">Portunus trituberculatus</name>
    <name type="common">Swimming crab</name>
    <name type="synonym">Neptunus trituberculatus</name>
    <dbReference type="NCBI Taxonomy" id="210409"/>
    <lineage>
        <taxon>Eukaryota</taxon>
        <taxon>Metazoa</taxon>
        <taxon>Ecdysozoa</taxon>
        <taxon>Arthropoda</taxon>
        <taxon>Crustacea</taxon>
        <taxon>Multicrustacea</taxon>
        <taxon>Malacostraca</taxon>
        <taxon>Eumalacostraca</taxon>
        <taxon>Eucarida</taxon>
        <taxon>Decapoda</taxon>
        <taxon>Pleocyemata</taxon>
        <taxon>Brachyura</taxon>
        <taxon>Eubrachyura</taxon>
        <taxon>Portunoidea</taxon>
        <taxon>Portunidae</taxon>
        <taxon>Portuninae</taxon>
        <taxon>Portunus</taxon>
    </lineage>
</organism>
<proteinExistence type="predicted"/>
<keyword evidence="2" id="KW-1185">Reference proteome</keyword>
<accession>A0A5B7K7G5</accession>
<gene>
    <name evidence="1" type="ORF">E2C01_098133</name>
</gene>
<protein>
    <submittedName>
        <fullName evidence="1">Uncharacterized protein</fullName>
    </submittedName>
</protein>
<evidence type="ECO:0000313" key="1">
    <source>
        <dbReference type="EMBL" id="MPD02544.1"/>
    </source>
</evidence>